<dbReference type="RefSeq" id="WP_098389165.1">
    <property type="nucleotide sequence ID" value="NZ_LS483404.1"/>
</dbReference>
<evidence type="ECO:0000313" key="1">
    <source>
        <dbReference type="EMBL" id="PFG28556.1"/>
    </source>
</evidence>
<protein>
    <submittedName>
        <fullName evidence="1">Uncharacterized protein</fullName>
    </submittedName>
</protein>
<reference evidence="1 2" key="1">
    <citation type="submission" date="2017-10" db="EMBL/GenBank/DDBJ databases">
        <title>Sequencing the genomes of 1000 actinobacteria strains.</title>
        <authorList>
            <person name="Klenk H.-P."/>
        </authorList>
    </citation>
    <scope>NUCLEOTIDE SEQUENCE [LARGE SCALE GENOMIC DNA]</scope>
    <source>
        <strain evidence="1 2">DSM 20688</strain>
    </source>
</reference>
<comment type="caution">
    <text evidence="1">The sequence shown here is derived from an EMBL/GenBank/DDBJ whole genome shotgun (WGS) entry which is preliminary data.</text>
</comment>
<proteinExistence type="predicted"/>
<organism evidence="1 2">
    <name type="scientific">Corynebacterium renale</name>
    <dbReference type="NCBI Taxonomy" id="1724"/>
    <lineage>
        <taxon>Bacteria</taxon>
        <taxon>Bacillati</taxon>
        <taxon>Actinomycetota</taxon>
        <taxon>Actinomycetes</taxon>
        <taxon>Mycobacteriales</taxon>
        <taxon>Corynebacteriaceae</taxon>
        <taxon>Corynebacterium</taxon>
    </lineage>
</organism>
<dbReference type="STRING" id="1724.GCA_001044175_01021"/>
<sequence>MSTDLLSIGLGFDTWQEAVEAAIASNRLAVTGEVRGGQLIQFEDPSGAQINILAVEPFATFASFEASTQVFANLQMMTDVVAMCDIVDGATNPLGTVMVNLAQGPLLTEEPPMEFQQMGLTALCLSSEVYASDVEYENETGKIPGFVHSPGVEVVASGTPQAPDASVIFAATVLEAEYRTTQLTGQRFIHATVDGPFSFDVCLPNLPQLPEPGNVIAGKAVLSGSLLAPVGGGCGGCGGSCGCGGH</sequence>
<gene>
    <name evidence="1" type="ORF">ATK06_1668</name>
</gene>
<dbReference type="OrthoDB" id="4420183at2"/>
<accession>A0A2A9DQB9</accession>
<dbReference type="AlphaFoldDB" id="A0A2A9DQB9"/>
<keyword evidence="2" id="KW-1185">Reference proteome</keyword>
<dbReference type="EMBL" id="PDJF01000001">
    <property type="protein sequence ID" value="PFG28556.1"/>
    <property type="molecule type" value="Genomic_DNA"/>
</dbReference>
<dbReference type="Proteomes" id="UP000221653">
    <property type="component" value="Unassembled WGS sequence"/>
</dbReference>
<name>A0A2A9DQB9_9CORY</name>
<evidence type="ECO:0000313" key="2">
    <source>
        <dbReference type="Proteomes" id="UP000221653"/>
    </source>
</evidence>